<dbReference type="InterPro" id="IPR018526">
    <property type="entry name" value="Glyco_hydro_29_CS"/>
</dbReference>
<dbReference type="PANTHER" id="PTHR10030">
    <property type="entry name" value="ALPHA-L-FUCOSIDASE"/>
    <property type="match status" value="1"/>
</dbReference>
<dbReference type="FunFam" id="2.60.40.1180:FF:000013">
    <property type="entry name" value="Alpha-L-fucosidase"/>
    <property type="match status" value="1"/>
</dbReference>
<keyword evidence="13" id="KW-1185">Reference proteome</keyword>
<comment type="caution">
    <text evidence="12">The sequence shown here is derived from an EMBL/GenBank/DDBJ whole genome shotgun (WGS) entry which is preliminary data.</text>
</comment>
<comment type="catalytic activity">
    <reaction evidence="2">
        <text>a neolactoside IV(2)-alpha-Fuc-nLc4Cer(d18:0) + H2O = a neolactoside nLc4Cer(d18:0) + L-fucose</text>
        <dbReference type="Rhea" id="RHEA:49308"/>
        <dbReference type="ChEBI" id="CHEBI:2181"/>
        <dbReference type="ChEBI" id="CHEBI:15377"/>
        <dbReference type="ChEBI" id="CHEBI:91119"/>
        <dbReference type="ChEBI" id="CHEBI:91121"/>
    </reaction>
    <physiologicalReaction direction="left-to-right" evidence="2">
        <dbReference type="Rhea" id="RHEA:49309"/>
    </physiologicalReaction>
</comment>
<reference evidence="12 13" key="1">
    <citation type="journal article" date="2017" name="Nat. Ecol. Evol.">
        <title>Scallop genome provides insights into evolution of bilaterian karyotype and development.</title>
        <authorList>
            <person name="Wang S."/>
            <person name="Zhang J."/>
            <person name="Jiao W."/>
            <person name="Li J."/>
            <person name="Xun X."/>
            <person name="Sun Y."/>
            <person name="Guo X."/>
            <person name="Huan P."/>
            <person name="Dong B."/>
            <person name="Zhang L."/>
            <person name="Hu X."/>
            <person name="Sun X."/>
            <person name="Wang J."/>
            <person name="Zhao C."/>
            <person name="Wang Y."/>
            <person name="Wang D."/>
            <person name="Huang X."/>
            <person name="Wang R."/>
            <person name="Lv J."/>
            <person name="Li Y."/>
            <person name="Zhang Z."/>
            <person name="Liu B."/>
            <person name="Lu W."/>
            <person name="Hui Y."/>
            <person name="Liang J."/>
            <person name="Zhou Z."/>
            <person name="Hou R."/>
            <person name="Li X."/>
            <person name="Liu Y."/>
            <person name="Li H."/>
            <person name="Ning X."/>
            <person name="Lin Y."/>
            <person name="Zhao L."/>
            <person name="Xing Q."/>
            <person name="Dou J."/>
            <person name="Li Y."/>
            <person name="Mao J."/>
            <person name="Guo H."/>
            <person name="Dou H."/>
            <person name="Li T."/>
            <person name="Mu C."/>
            <person name="Jiang W."/>
            <person name="Fu Q."/>
            <person name="Fu X."/>
            <person name="Miao Y."/>
            <person name="Liu J."/>
            <person name="Yu Q."/>
            <person name="Li R."/>
            <person name="Liao H."/>
            <person name="Li X."/>
            <person name="Kong Y."/>
            <person name="Jiang Z."/>
            <person name="Chourrout D."/>
            <person name="Li R."/>
            <person name="Bao Z."/>
        </authorList>
    </citation>
    <scope>NUCLEOTIDE SEQUENCE [LARGE SCALE GENOMIC DNA]</scope>
    <source>
        <strain evidence="12 13">PY_sf001</strain>
    </source>
</reference>
<keyword evidence="6" id="KW-0732">Signal</keyword>
<dbReference type="Gene3D" id="3.20.20.80">
    <property type="entry name" value="Glycosidases"/>
    <property type="match status" value="1"/>
</dbReference>
<evidence type="ECO:0000256" key="1">
    <source>
        <dbReference type="ARBA" id="ARBA00000321"/>
    </source>
</evidence>
<evidence type="ECO:0000256" key="3">
    <source>
        <dbReference type="ARBA" id="ARBA00004071"/>
    </source>
</evidence>
<dbReference type="EC" id="3.2.1.51" evidence="5"/>
<comment type="function">
    <text evidence="3">Alpha-L-fucosidase is responsible for hydrolyzing the alpha-1,6-linked fucose joined to the reducing-end N-acetylglucosamine of the carbohydrate moieties of glycoproteins.</text>
</comment>
<dbReference type="SMART" id="SM00812">
    <property type="entry name" value="Alpha_L_fucos"/>
    <property type="match status" value="1"/>
</dbReference>
<evidence type="ECO:0000256" key="5">
    <source>
        <dbReference type="ARBA" id="ARBA00012662"/>
    </source>
</evidence>
<dbReference type="InterPro" id="IPR013780">
    <property type="entry name" value="Glyco_hydro_b"/>
</dbReference>
<dbReference type="GO" id="GO:0004560">
    <property type="term" value="F:alpha-L-fucosidase activity"/>
    <property type="evidence" value="ECO:0007669"/>
    <property type="project" value="UniProtKB-EC"/>
</dbReference>
<evidence type="ECO:0000256" key="4">
    <source>
        <dbReference type="ARBA" id="ARBA00007951"/>
    </source>
</evidence>
<keyword evidence="8" id="KW-0326">Glycosidase</keyword>
<feature type="transmembrane region" description="Helical" evidence="9">
    <location>
        <begin position="6"/>
        <end position="24"/>
    </location>
</feature>
<dbReference type="EMBL" id="NEDP02004580">
    <property type="protein sequence ID" value="OWF45091.1"/>
    <property type="molecule type" value="Genomic_DNA"/>
</dbReference>
<dbReference type="InterPro" id="IPR017853">
    <property type="entry name" value="GH"/>
</dbReference>
<dbReference type="Proteomes" id="UP000242188">
    <property type="component" value="Unassembled WGS sequence"/>
</dbReference>
<dbReference type="InterPro" id="IPR057739">
    <property type="entry name" value="Glyco_hydro_29_N"/>
</dbReference>
<dbReference type="Pfam" id="PF01120">
    <property type="entry name" value="Alpha_L_fucos"/>
    <property type="match status" value="1"/>
</dbReference>
<evidence type="ECO:0000313" key="12">
    <source>
        <dbReference type="EMBL" id="OWF45091.1"/>
    </source>
</evidence>
<dbReference type="GO" id="GO:0005764">
    <property type="term" value="C:lysosome"/>
    <property type="evidence" value="ECO:0007669"/>
    <property type="project" value="TreeGrafter"/>
</dbReference>
<keyword evidence="9" id="KW-1133">Transmembrane helix</keyword>
<dbReference type="GO" id="GO:0016139">
    <property type="term" value="P:glycoside catabolic process"/>
    <property type="evidence" value="ECO:0007669"/>
    <property type="project" value="TreeGrafter"/>
</dbReference>
<evidence type="ECO:0000256" key="9">
    <source>
        <dbReference type="SAM" id="Phobius"/>
    </source>
</evidence>
<evidence type="ECO:0000313" key="13">
    <source>
        <dbReference type="Proteomes" id="UP000242188"/>
    </source>
</evidence>
<evidence type="ECO:0000256" key="7">
    <source>
        <dbReference type="ARBA" id="ARBA00022801"/>
    </source>
</evidence>
<dbReference type="AlphaFoldDB" id="A0A210Q8P3"/>
<dbReference type="Gene3D" id="2.60.40.1180">
    <property type="entry name" value="Golgi alpha-mannosidase II"/>
    <property type="match status" value="1"/>
</dbReference>
<proteinExistence type="inferred from homology"/>
<dbReference type="InterPro" id="IPR031919">
    <property type="entry name" value="Fucosidase_C"/>
</dbReference>
<dbReference type="SUPFAM" id="SSF51445">
    <property type="entry name" value="(Trans)glycosidases"/>
    <property type="match status" value="1"/>
</dbReference>
<dbReference type="FunFam" id="3.20.20.80:FF:000293">
    <property type="entry name" value="Alpha-L-fucosidase"/>
    <property type="match status" value="1"/>
</dbReference>
<name>A0A210Q8P3_MIZYE</name>
<keyword evidence="9" id="KW-0472">Membrane</keyword>
<keyword evidence="7" id="KW-0378">Hydrolase</keyword>
<sequence>MWNHLVFFNAFSVVIPVGDLAAAVRKQPGMKFGVYHSLYEFYNPLYLYDKANKYKTQDFVKTKTMPELYELVNKYKPDVIWSDGAWEAKDTYWNSTNFLAWLYNNSPVKDTVVVNDRWGKNTPCKHGGFWNCNDKYNPKVLQKHKWENCMTLDKGSWGYRRPASLIDYLSIEELLKTLAETISCGGNLLINVGPTYDGRIIPIFEERLRQLGSWLDLNGEAIYTSVPWTHQNDTVTSGVWYTSQKSTNGTVVYAIVLDWPKEDEFVLGSPEPTSKTKVDLIGYPAKLDWIPLPGHNTGMLIRIPPISISKIVCKWAWVFRISGLNN</sequence>
<evidence type="ECO:0000256" key="6">
    <source>
        <dbReference type="ARBA" id="ARBA00022729"/>
    </source>
</evidence>
<protein>
    <recommendedName>
        <fullName evidence="5">alpha-L-fucosidase</fullName>
        <ecNumber evidence="5">3.2.1.51</ecNumber>
    </recommendedName>
</protein>
<keyword evidence="9" id="KW-0812">Transmembrane</keyword>
<dbReference type="PROSITE" id="PS00385">
    <property type="entry name" value="ALPHA_L_FUCOSIDASE"/>
    <property type="match status" value="1"/>
</dbReference>
<comment type="catalytic activity">
    <reaction evidence="1">
        <text>a neolactoside IV(2)-alpha-Fuc-nLc4Cer(d18:1(4E)) + H2O = a neolactoside nLc4Cer(d18:1(4E)) + L-fucose</text>
        <dbReference type="Rhea" id="RHEA:48224"/>
        <dbReference type="ChEBI" id="CHEBI:2181"/>
        <dbReference type="ChEBI" id="CHEBI:15377"/>
        <dbReference type="ChEBI" id="CHEBI:17006"/>
        <dbReference type="ChEBI" id="CHEBI:28691"/>
    </reaction>
    <physiologicalReaction direction="left-to-right" evidence="1">
        <dbReference type="Rhea" id="RHEA:48225"/>
    </physiologicalReaction>
</comment>
<gene>
    <name evidence="12" type="ORF">KP79_PYT14559</name>
</gene>
<accession>A0A210Q8P3</accession>
<dbReference type="PRINTS" id="PR00741">
    <property type="entry name" value="GLHYDRLASE29"/>
</dbReference>
<organism evidence="12 13">
    <name type="scientific">Mizuhopecten yessoensis</name>
    <name type="common">Japanese scallop</name>
    <name type="synonym">Patinopecten yessoensis</name>
    <dbReference type="NCBI Taxonomy" id="6573"/>
    <lineage>
        <taxon>Eukaryota</taxon>
        <taxon>Metazoa</taxon>
        <taxon>Spiralia</taxon>
        <taxon>Lophotrochozoa</taxon>
        <taxon>Mollusca</taxon>
        <taxon>Bivalvia</taxon>
        <taxon>Autobranchia</taxon>
        <taxon>Pteriomorphia</taxon>
        <taxon>Pectinida</taxon>
        <taxon>Pectinoidea</taxon>
        <taxon>Pectinidae</taxon>
        <taxon>Mizuhopecten</taxon>
    </lineage>
</organism>
<feature type="domain" description="Glycoside hydrolase family 29 N-terminal" evidence="10">
    <location>
        <begin position="17"/>
        <end position="220"/>
    </location>
</feature>
<evidence type="ECO:0000256" key="8">
    <source>
        <dbReference type="ARBA" id="ARBA00023295"/>
    </source>
</evidence>
<dbReference type="OrthoDB" id="6039950at2759"/>
<feature type="domain" description="Alpha-L-fucosidase C-terminal" evidence="11">
    <location>
        <begin position="231"/>
        <end position="321"/>
    </location>
</feature>
<dbReference type="GO" id="GO:0006004">
    <property type="term" value="P:fucose metabolic process"/>
    <property type="evidence" value="ECO:0007669"/>
    <property type="project" value="InterPro"/>
</dbReference>
<evidence type="ECO:0000256" key="2">
    <source>
        <dbReference type="ARBA" id="ARBA00000419"/>
    </source>
</evidence>
<dbReference type="InterPro" id="IPR000933">
    <property type="entry name" value="Glyco_hydro_29"/>
</dbReference>
<dbReference type="Pfam" id="PF16757">
    <property type="entry name" value="Fucosidase_C"/>
    <property type="match status" value="1"/>
</dbReference>
<comment type="similarity">
    <text evidence="4">Belongs to the glycosyl hydrolase 29 family.</text>
</comment>
<dbReference type="PANTHER" id="PTHR10030:SF37">
    <property type="entry name" value="ALPHA-L-FUCOSIDASE-RELATED"/>
    <property type="match status" value="1"/>
</dbReference>
<evidence type="ECO:0000259" key="10">
    <source>
        <dbReference type="Pfam" id="PF01120"/>
    </source>
</evidence>
<evidence type="ECO:0000259" key="11">
    <source>
        <dbReference type="Pfam" id="PF16757"/>
    </source>
</evidence>
<dbReference type="InterPro" id="IPR016286">
    <property type="entry name" value="FUC_metazoa-typ"/>
</dbReference>